<protein>
    <submittedName>
        <fullName evidence="2">VOC family protein</fullName>
    </submittedName>
</protein>
<comment type="caution">
    <text evidence="2">The sequence shown here is derived from an EMBL/GenBank/DDBJ whole genome shotgun (WGS) entry which is preliminary data.</text>
</comment>
<dbReference type="InterPro" id="IPR037523">
    <property type="entry name" value="VOC_core"/>
</dbReference>
<name>A0ABN2KU03_9MICO</name>
<keyword evidence="3" id="KW-1185">Reference proteome</keyword>
<dbReference type="PROSITE" id="PS51819">
    <property type="entry name" value="VOC"/>
    <property type="match status" value="1"/>
</dbReference>
<feature type="domain" description="VOC" evidence="1">
    <location>
        <begin position="3"/>
        <end position="121"/>
    </location>
</feature>
<evidence type="ECO:0000313" key="3">
    <source>
        <dbReference type="Proteomes" id="UP001500506"/>
    </source>
</evidence>
<dbReference type="Pfam" id="PF00903">
    <property type="entry name" value="Glyoxalase"/>
    <property type="match status" value="1"/>
</dbReference>
<evidence type="ECO:0000313" key="2">
    <source>
        <dbReference type="EMBL" id="GAA1766158.1"/>
    </source>
</evidence>
<accession>A0ABN2KU03</accession>
<proteinExistence type="predicted"/>
<dbReference type="SUPFAM" id="SSF54593">
    <property type="entry name" value="Glyoxalase/Bleomycin resistance protein/Dihydroxybiphenyl dioxygenase"/>
    <property type="match status" value="1"/>
</dbReference>
<dbReference type="Gene3D" id="3.30.720.120">
    <property type="match status" value="1"/>
</dbReference>
<evidence type="ECO:0000259" key="1">
    <source>
        <dbReference type="PROSITE" id="PS51819"/>
    </source>
</evidence>
<dbReference type="EMBL" id="BAAANH010000006">
    <property type="protein sequence ID" value="GAA1766158.1"/>
    <property type="molecule type" value="Genomic_DNA"/>
</dbReference>
<gene>
    <name evidence="2" type="ORF">GCM10009747_27950</name>
</gene>
<organism evidence="2 3">
    <name type="scientific">Agromyces humatus</name>
    <dbReference type="NCBI Taxonomy" id="279573"/>
    <lineage>
        <taxon>Bacteria</taxon>
        <taxon>Bacillati</taxon>
        <taxon>Actinomycetota</taxon>
        <taxon>Actinomycetes</taxon>
        <taxon>Micrococcales</taxon>
        <taxon>Microbacteriaceae</taxon>
        <taxon>Agromyces</taxon>
    </lineage>
</organism>
<sequence length="136" mass="14570">MLRSCYPVLCTPDVAASASFYRAHFGFEPTFEADWYVSLRHPDSGDELALLDTAHPSMPAGYGEAARGMLVNLELDDVDAVAARLEAAGVPVVQALRSEPFGQRHVIVRDPGGALVDVITEIPPSPEFAEAFGIDA</sequence>
<dbReference type="Proteomes" id="UP001500506">
    <property type="component" value="Unassembled WGS sequence"/>
</dbReference>
<dbReference type="Gene3D" id="3.30.720.110">
    <property type="match status" value="1"/>
</dbReference>
<dbReference type="RefSeq" id="WP_232497992.1">
    <property type="nucleotide sequence ID" value="NZ_BAAANH010000006.1"/>
</dbReference>
<dbReference type="InterPro" id="IPR004360">
    <property type="entry name" value="Glyas_Fos-R_dOase_dom"/>
</dbReference>
<reference evidence="2 3" key="1">
    <citation type="journal article" date="2019" name="Int. J. Syst. Evol. Microbiol.">
        <title>The Global Catalogue of Microorganisms (GCM) 10K type strain sequencing project: providing services to taxonomists for standard genome sequencing and annotation.</title>
        <authorList>
            <consortium name="The Broad Institute Genomics Platform"/>
            <consortium name="The Broad Institute Genome Sequencing Center for Infectious Disease"/>
            <person name="Wu L."/>
            <person name="Ma J."/>
        </authorList>
    </citation>
    <scope>NUCLEOTIDE SEQUENCE [LARGE SCALE GENOMIC DNA]</scope>
    <source>
        <strain evidence="2 3">JCM 14319</strain>
    </source>
</reference>
<dbReference type="InterPro" id="IPR029068">
    <property type="entry name" value="Glyas_Bleomycin-R_OHBP_Dase"/>
</dbReference>